<dbReference type="GO" id="GO:0008962">
    <property type="term" value="F:phosphatidylglycerophosphatase activity"/>
    <property type="evidence" value="ECO:0007669"/>
    <property type="project" value="UniProtKB-EC"/>
</dbReference>
<organism evidence="4 5">
    <name type="scientific">Oceanimonas smirnovii</name>
    <dbReference type="NCBI Taxonomy" id="264574"/>
    <lineage>
        <taxon>Bacteria</taxon>
        <taxon>Pseudomonadati</taxon>
        <taxon>Pseudomonadota</taxon>
        <taxon>Gammaproteobacteria</taxon>
        <taxon>Aeromonadales</taxon>
        <taxon>Aeromonadaceae</taxon>
        <taxon>Oceanimonas</taxon>
    </lineage>
</organism>
<comment type="subcellular location">
    <subcellularLocation>
        <location evidence="1">Cell inner membrane</location>
        <topology evidence="1">Multi-pass membrane protein</topology>
    </subcellularLocation>
</comment>
<keyword evidence="1" id="KW-0595">Phospholipid degradation</keyword>
<gene>
    <name evidence="4" type="ORF">AB9R89_08965</name>
</gene>
<feature type="transmembrane region" description="Helical" evidence="2">
    <location>
        <begin position="48"/>
        <end position="68"/>
    </location>
</feature>
<keyword evidence="1" id="KW-1003">Cell membrane</keyword>
<evidence type="ECO:0000259" key="3">
    <source>
        <dbReference type="Pfam" id="PF04608"/>
    </source>
</evidence>
<proteinExistence type="predicted"/>
<dbReference type="InterPro" id="IPR007686">
    <property type="entry name" value="YutG/PgpA"/>
</dbReference>
<keyword evidence="5" id="KW-1185">Reference proteome</keyword>
<comment type="pathway">
    <text evidence="1">Phospholipid metabolism; phosphatidylglycerol biosynthesis; phosphatidylglycerol from CDP-diacylglycerol: step 2/2.</text>
</comment>
<dbReference type="CDD" id="cd06971">
    <property type="entry name" value="PgpA"/>
    <property type="match status" value="1"/>
</dbReference>
<comment type="caution">
    <text evidence="4">The sequence shown here is derived from an EMBL/GenBank/DDBJ whole genome shotgun (WGS) entry which is preliminary data.</text>
</comment>
<keyword evidence="1" id="KW-1208">Phospholipid metabolism</keyword>
<keyword evidence="1 4" id="KW-0378">Hydrolase</keyword>
<evidence type="ECO:0000256" key="2">
    <source>
        <dbReference type="SAM" id="Phobius"/>
    </source>
</evidence>
<keyword evidence="2" id="KW-1133">Transmembrane helix</keyword>
<name>A0ABW7P1V4_9GAMM</name>
<keyword evidence="1" id="KW-0442">Lipid degradation</keyword>
<keyword evidence="1" id="KW-0479">Metal-binding</keyword>
<dbReference type="Proteomes" id="UP001610706">
    <property type="component" value="Unassembled WGS sequence"/>
</dbReference>
<dbReference type="PANTHER" id="PTHR36305:SF1">
    <property type="entry name" value="PHOSPHATIDYLGLYCEROPHOSPHATASE A"/>
    <property type="match status" value="1"/>
</dbReference>
<reference evidence="4 5" key="1">
    <citation type="submission" date="2024-08" db="EMBL/GenBank/DDBJ databases">
        <title>Oceanimonas smirnovii Genome sequencing and assembly.</title>
        <authorList>
            <person name="Tang B."/>
        </authorList>
    </citation>
    <scope>NUCLEOTIDE SEQUENCE [LARGE SCALE GENOMIC DNA]</scope>
    <source>
        <strain evidence="4 5">OS2020-119</strain>
    </source>
</reference>
<dbReference type="PIRSF" id="PIRSF006162">
    <property type="entry name" value="PgpA"/>
    <property type="match status" value="1"/>
</dbReference>
<keyword evidence="1 2" id="KW-0472">Membrane</keyword>
<keyword evidence="1" id="KW-0443">Lipid metabolism</keyword>
<keyword evidence="1" id="KW-0997">Cell inner membrane</keyword>
<dbReference type="EMBL" id="JBGFTR010000012">
    <property type="protein sequence ID" value="MFH7565451.1"/>
    <property type="molecule type" value="Genomic_DNA"/>
</dbReference>
<dbReference type="EC" id="3.1.3.27" evidence="1"/>
<protein>
    <recommendedName>
        <fullName evidence="1">Phosphatidylglycerophosphatase A</fullName>
        <ecNumber evidence="1">3.1.3.27</ecNumber>
    </recommendedName>
    <alternativeName>
        <fullName evidence="1">Phosphatidylglycerolphosphate phosphatase A</fullName>
    </alternativeName>
</protein>
<keyword evidence="1" id="KW-0460">Magnesium</keyword>
<evidence type="ECO:0000313" key="5">
    <source>
        <dbReference type="Proteomes" id="UP001610706"/>
    </source>
</evidence>
<feature type="transmembrane region" description="Helical" evidence="2">
    <location>
        <begin position="89"/>
        <end position="115"/>
    </location>
</feature>
<accession>A0ABW7P1V4</accession>
<keyword evidence="1 2" id="KW-0812">Transmembrane</keyword>
<sequence length="160" mass="17397">MRKPELAALKLSNPLHLLALGFGSGLSPIMPGTMGTLAAVPFYLLMTALPLWLYVTLLIIGFVAGIKICNAATSAIGRHDHGAIVWDEFIGFGITMLAAPAGWQWIAIGFVLFRFFDMVKPWPISWFDRRVHGGFGIMLDDVIAGLFALVCLQGLALLQL</sequence>
<dbReference type="InterPro" id="IPR036681">
    <property type="entry name" value="PgpA-like_sf"/>
</dbReference>
<dbReference type="InterPro" id="IPR026037">
    <property type="entry name" value="PgpA"/>
</dbReference>
<dbReference type="Pfam" id="PF04608">
    <property type="entry name" value="PgpA"/>
    <property type="match status" value="1"/>
</dbReference>
<dbReference type="PANTHER" id="PTHR36305">
    <property type="entry name" value="PHOSPHATIDYLGLYCEROPHOSPHATASE A"/>
    <property type="match status" value="1"/>
</dbReference>
<dbReference type="RefSeq" id="WP_317075813.1">
    <property type="nucleotide sequence ID" value="NZ_CP166302.1"/>
</dbReference>
<evidence type="ECO:0000313" key="4">
    <source>
        <dbReference type="EMBL" id="MFH7565451.1"/>
    </source>
</evidence>
<feature type="domain" description="YutG/PgpA" evidence="3">
    <location>
        <begin position="18"/>
        <end position="155"/>
    </location>
</feature>
<comment type="function">
    <text evidence="1">Lipid phosphatase which dephosphorylates phosphatidylglycerophosphate (PGP) to phosphatidylglycerol (PG).</text>
</comment>
<evidence type="ECO:0000256" key="1">
    <source>
        <dbReference type="PIRNR" id="PIRNR006162"/>
    </source>
</evidence>
<comment type="catalytic activity">
    <reaction evidence="1">
        <text>a 1,2-diacyl-sn-glycero-3-phospho-(1'-sn-glycero-3'-phosphate) + H2O = a 1,2-diacyl-sn-glycero-3-phospho-(1'-sn-glycerol) + phosphate</text>
        <dbReference type="Rhea" id="RHEA:33751"/>
        <dbReference type="ChEBI" id="CHEBI:15377"/>
        <dbReference type="ChEBI" id="CHEBI:43474"/>
        <dbReference type="ChEBI" id="CHEBI:60110"/>
        <dbReference type="ChEBI" id="CHEBI:64716"/>
        <dbReference type="EC" id="3.1.3.27"/>
    </reaction>
</comment>
<comment type="cofactor">
    <cofactor evidence="1">
        <name>Mg(2+)</name>
        <dbReference type="ChEBI" id="CHEBI:18420"/>
    </cofactor>
</comment>
<dbReference type="SUPFAM" id="SSF101307">
    <property type="entry name" value="YutG-like"/>
    <property type="match status" value="1"/>
</dbReference>
<feature type="transmembrane region" description="Helical" evidence="2">
    <location>
        <begin position="135"/>
        <end position="158"/>
    </location>
</feature>